<dbReference type="EMBL" id="BKCJ011332660">
    <property type="protein sequence ID" value="GFD21839.1"/>
    <property type="molecule type" value="Genomic_DNA"/>
</dbReference>
<feature type="region of interest" description="Disordered" evidence="1">
    <location>
        <begin position="67"/>
        <end position="86"/>
    </location>
</feature>
<evidence type="ECO:0000313" key="2">
    <source>
        <dbReference type="EMBL" id="GFD21839.1"/>
    </source>
</evidence>
<evidence type="ECO:0008006" key="3">
    <source>
        <dbReference type="Google" id="ProtNLM"/>
    </source>
</evidence>
<accession>A0A699UK19</accession>
<organism evidence="2">
    <name type="scientific">Tanacetum cinerariifolium</name>
    <name type="common">Dalmatian daisy</name>
    <name type="synonym">Chrysanthemum cinerariifolium</name>
    <dbReference type="NCBI Taxonomy" id="118510"/>
    <lineage>
        <taxon>Eukaryota</taxon>
        <taxon>Viridiplantae</taxon>
        <taxon>Streptophyta</taxon>
        <taxon>Embryophyta</taxon>
        <taxon>Tracheophyta</taxon>
        <taxon>Spermatophyta</taxon>
        <taxon>Magnoliopsida</taxon>
        <taxon>eudicotyledons</taxon>
        <taxon>Gunneridae</taxon>
        <taxon>Pentapetalae</taxon>
        <taxon>asterids</taxon>
        <taxon>campanulids</taxon>
        <taxon>Asterales</taxon>
        <taxon>Asteraceae</taxon>
        <taxon>Asteroideae</taxon>
        <taxon>Anthemideae</taxon>
        <taxon>Anthemidinae</taxon>
        <taxon>Tanacetum</taxon>
    </lineage>
</organism>
<feature type="non-terminal residue" evidence="2">
    <location>
        <position position="108"/>
    </location>
</feature>
<proteinExistence type="predicted"/>
<comment type="caution">
    <text evidence="2">The sequence shown here is derived from an EMBL/GenBank/DDBJ whole genome shotgun (WGS) entry which is preliminary data.</text>
</comment>
<name>A0A699UK19_TANCI</name>
<dbReference type="Gene3D" id="4.10.60.10">
    <property type="entry name" value="Zinc finger, CCHC-type"/>
    <property type="match status" value="1"/>
</dbReference>
<reference evidence="2" key="1">
    <citation type="journal article" date="2019" name="Sci. Rep.">
        <title>Draft genome of Tanacetum cinerariifolium, the natural source of mosquito coil.</title>
        <authorList>
            <person name="Yamashiro T."/>
            <person name="Shiraishi A."/>
            <person name="Satake H."/>
            <person name="Nakayama K."/>
        </authorList>
    </citation>
    <scope>NUCLEOTIDE SEQUENCE</scope>
</reference>
<protein>
    <recommendedName>
        <fullName evidence="3">Reverse transcriptase domain-containing protein</fullName>
    </recommendedName>
</protein>
<sequence length="108" mass="11727">MTTTPTEQGGYDGNKPFCNRCKKHHTSYCMVVCNKYGRTSHMARDCKGKTVATGANAQPILTCHEHGEKGHTRNHCPKRNNPQAGNAIGRAYAMGEVEQNPGPNVVTG</sequence>
<gene>
    <name evidence="2" type="ORF">Tci_893808</name>
</gene>
<dbReference type="AlphaFoldDB" id="A0A699UK19"/>
<evidence type="ECO:0000256" key="1">
    <source>
        <dbReference type="SAM" id="MobiDB-lite"/>
    </source>
</evidence>